<evidence type="ECO:0000313" key="3">
    <source>
        <dbReference type="Proteomes" id="UP001158576"/>
    </source>
</evidence>
<dbReference type="Pfam" id="PF00995">
    <property type="entry name" value="Sec1"/>
    <property type="match status" value="1"/>
</dbReference>
<dbReference type="InterPro" id="IPR043154">
    <property type="entry name" value="Sec-1-like_dom1"/>
</dbReference>
<gene>
    <name evidence="2" type="ORF">OKIOD_LOCUS3999</name>
</gene>
<dbReference type="Proteomes" id="UP001158576">
    <property type="component" value="Chromosome PAR"/>
</dbReference>
<evidence type="ECO:0000256" key="1">
    <source>
        <dbReference type="ARBA" id="ARBA00009884"/>
    </source>
</evidence>
<dbReference type="InterPro" id="IPR001619">
    <property type="entry name" value="Sec1-like"/>
</dbReference>
<evidence type="ECO:0000313" key="2">
    <source>
        <dbReference type="EMBL" id="CAG5090036.1"/>
    </source>
</evidence>
<dbReference type="Gene3D" id="3.40.50.2060">
    <property type="match status" value="1"/>
</dbReference>
<protein>
    <submittedName>
        <fullName evidence="2">Oidioi.mRNA.OKI2018_I69.PAR.g12441.t1.cds</fullName>
    </submittedName>
</protein>
<dbReference type="SUPFAM" id="SSF56815">
    <property type="entry name" value="Sec1/munc18-like (SM) proteins"/>
    <property type="match status" value="1"/>
</dbReference>
<name>A0ABN7S057_OIKDI</name>
<dbReference type="InterPro" id="IPR036045">
    <property type="entry name" value="Sec1-like_sf"/>
</dbReference>
<reference evidence="2 3" key="1">
    <citation type="submission" date="2021-04" db="EMBL/GenBank/DDBJ databases">
        <authorList>
            <person name="Bliznina A."/>
        </authorList>
    </citation>
    <scope>NUCLEOTIDE SEQUENCE [LARGE SCALE GENOMIC DNA]</scope>
</reference>
<accession>A0ABN7S057</accession>
<proteinExistence type="inferred from homology"/>
<organism evidence="2 3">
    <name type="scientific">Oikopleura dioica</name>
    <name type="common">Tunicate</name>
    <dbReference type="NCBI Taxonomy" id="34765"/>
    <lineage>
        <taxon>Eukaryota</taxon>
        <taxon>Metazoa</taxon>
        <taxon>Chordata</taxon>
        <taxon>Tunicata</taxon>
        <taxon>Appendicularia</taxon>
        <taxon>Copelata</taxon>
        <taxon>Oikopleuridae</taxon>
        <taxon>Oikopleura</taxon>
    </lineage>
</organism>
<comment type="similarity">
    <text evidence="1">Belongs to the STXBP/unc-18/SEC1 family.</text>
</comment>
<dbReference type="EMBL" id="OU015568">
    <property type="protein sequence ID" value="CAG5090036.1"/>
    <property type="molecule type" value="Genomic_DNA"/>
</dbReference>
<keyword evidence="3" id="KW-1185">Reference proteome</keyword>
<sequence length="122" mass="13845">MVNLSDIQELNRKELLRCLRKFDSPISLIWDPNLTAPFTLFSDVKLLQEYGVEKMVALPESGRLAGFQTKYAVFLCSDTVSIIERVANVTPAQSNTEYHLIIVPKISVINKKLLREKTGYNS</sequence>